<dbReference type="InterPro" id="IPR001638">
    <property type="entry name" value="Solute-binding_3/MltF_N"/>
</dbReference>
<keyword evidence="5" id="KW-0574">Periplasm</keyword>
<dbReference type="RefSeq" id="WP_307060648.1">
    <property type="nucleotide sequence ID" value="NZ_JAUSUH010000004.1"/>
</dbReference>
<evidence type="ECO:0000256" key="5">
    <source>
        <dbReference type="ARBA" id="ARBA00022764"/>
    </source>
</evidence>
<name>A0ABU0DHS5_9HYPH</name>
<dbReference type="SUPFAM" id="SSF53850">
    <property type="entry name" value="Periplasmic binding protein-like II"/>
    <property type="match status" value="1"/>
</dbReference>
<protein>
    <submittedName>
        <fullName evidence="8">Polar amino acid transport system substrate-binding protein</fullName>
    </submittedName>
</protein>
<dbReference type="Pfam" id="PF00497">
    <property type="entry name" value="SBP_bac_3"/>
    <property type="match status" value="1"/>
</dbReference>
<organism evidence="8 9">
    <name type="scientific">Ancylobacter vacuolatus</name>
    <dbReference type="NCBI Taxonomy" id="223389"/>
    <lineage>
        <taxon>Bacteria</taxon>
        <taxon>Pseudomonadati</taxon>
        <taxon>Pseudomonadota</taxon>
        <taxon>Alphaproteobacteria</taxon>
        <taxon>Hyphomicrobiales</taxon>
        <taxon>Xanthobacteraceae</taxon>
        <taxon>Ancylobacter</taxon>
    </lineage>
</organism>
<evidence type="ECO:0000256" key="1">
    <source>
        <dbReference type="ARBA" id="ARBA00004418"/>
    </source>
</evidence>
<keyword evidence="4 6" id="KW-0732">Signal</keyword>
<evidence type="ECO:0000313" key="9">
    <source>
        <dbReference type="Proteomes" id="UP001238467"/>
    </source>
</evidence>
<dbReference type="PANTHER" id="PTHR35936">
    <property type="entry name" value="MEMBRANE-BOUND LYTIC MUREIN TRANSGLYCOSYLASE F"/>
    <property type="match status" value="1"/>
</dbReference>
<sequence length="263" mass="28289">MRLVTRFAAVAILAAAILAVPLAGGASAKEWKTVRIGTEGAYPPFNYMDKGELKGFDIDIAKALCTKMEVECTFTAQDWDGIIPALLAGKYDAIVASMSITEERKQQIAFSNKYYKTAAIFAAPKDSKITDTSPAALKGKVLGAQASTIHSNYLEDIYAKAGAEVKLYGKQDEANLDLANGRLDAVLADKIVLLEWLNSKDGGCCAFVGADHTDAKYFGEGIGVGIRKGDPELVAMFNKAIDAIVADGTYKTINDKYFPFSVY</sequence>
<feature type="signal peptide" evidence="6">
    <location>
        <begin position="1"/>
        <end position="28"/>
    </location>
</feature>
<comment type="caution">
    <text evidence="8">The sequence shown here is derived from an EMBL/GenBank/DDBJ whole genome shotgun (WGS) entry which is preliminary data.</text>
</comment>
<evidence type="ECO:0000256" key="4">
    <source>
        <dbReference type="ARBA" id="ARBA00022729"/>
    </source>
</evidence>
<evidence type="ECO:0000256" key="3">
    <source>
        <dbReference type="ARBA" id="ARBA00022448"/>
    </source>
</evidence>
<evidence type="ECO:0000313" key="8">
    <source>
        <dbReference type="EMBL" id="MDQ0347949.1"/>
    </source>
</evidence>
<evidence type="ECO:0000259" key="7">
    <source>
        <dbReference type="SMART" id="SM00062"/>
    </source>
</evidence>
<dbReference type="Gene3D" id="3.40.190.10">
    <property type="entry name" value="Periplasmic binding protein-like II"/>
    <property type="match status" value="2"/>
</dbReference>
<dbReference type="SMART" id="SM00062">
    <property type="entry name" value="PBPb"/>
    <property type="match status" value="1"/>
</dbReference>
<dbReference type="Proteomes" id="UP001238467">
    <property type="component" value="Unassembled WGS sequence"/>
</dbReference>
<comment type="similarity">
    <text evidence="2">Belongs to the bacterial solute-binding protein 3 family.</text>
</comment>
<feature type="domain" description="Solute-binding protein family 3/N-terminal" evidence="7">
    <location>
        <begin position="33"/>
        <end position="261"/>
    </location>
</feature>
<evidence type="ECO:0000256" key="2">
    <source>
        <dbReference type="ARBA" id="ARBA00010333"/>
    </source>
</evidence>
<accession>A0ABU0DHS5</accession>
<proteinExistence type="inferred from homology"/>
<dbReference type="NCBIfam" id="TIGR01096">
    <property type="entry name" value="3A0103s03R"/>
    <property type="match status" value="1"/>
</dbReference>
<comment type="subcellular location">
    <subcellularLocation>
        <location evidence="1">Periplasm</location>
    </subcellularLocation>
</comment>
<reference evidence="8 9" key="1">
    <citation type="submission" date="2023-07" db="EMBL/GenBank/DDBJ databases">
        <title>Genomic Encyclopedia of Type Strains, Phase IV (KMG-IV): sequencing the most valuable type-strain genomes for metagenomic binning, comparative biology and taxonomic classification.</title>
        <authorList>
            <person name="Goeker M."/>
        </authorList>
    </citation>
    <scope>NUCLEOTIDE SEQUENCE [LARGE SCALE GENOMIC DNA]</scope>
    <source>
        <strain evidence="8 9">DSM 1277</strain>
    </source>
</reference>
<evidence type="ECO:0000256" key="6">
    <source>
        <dbReference type="SAM" id="SignalP"/>
    </source>
</evidence>
<dbReference type="PANTHER" id="PTHR35936:SF17">
    <property type="entry name" value="ARGININE-BINDING EXTRACELLULAR PROTEIN ARTP"/>
    <property type="match status" value="1"/>
</dbReference>
<dbReference type="InterPro" id="IPR005768">
    <property type="entry name" value="Lys_Arg_Orn-bd"/>
</dbReference>
<keyword evidence="3" id="KW-0813">Transport</keyword>
<feature type="chain" id="PRO_5046313867" evidence="6">
    <location>
        <begin position="29"/>
        <end position="263"/>
    </location>
</feature>
<keyword evidence="9" id="KW-1185">Reference proteome</keyword>
<gene>
    <name evidence="8" type="ORF">J2S76_002376</name>
</gene>
<dbReference type="EMBL" id="JAUSUH010000004">
    <property type="protein sequence ID" value="MDQ0347949.1"/>
    <property type="molecule type" value="Genomic_DNA"/>
</dbReference>
<dbReference type="CDD" id="cd13702">
    <property type="entry name" value="PBP2_mlr5654_like"/>
    <property type="match status" value="1"/>
</dbReference>